<organism evidence="1 2">
    <name type="scientific">Actinoalloteichus hoggarensis</name>
    <dbReference type="NCBI Taxonomy" id="1470176"/>
    <lineage>
        <taxon>Bacteria</taxon>
        <taxon>Bacillati</taxon>
        <taxon>Actinomycetota</taxon>
        <taxon>Actinomycetes</taxon>
        <taxon>Pseudonocardiales</taxon>
        <taxon>Pseudonocardiaceae</taxon>
        <taxon>Actinoalloteichus</taxon>
    </lineage>
</organism>
<keyword evidence="2" id="KW-1185">Reference proteome</keyword>
<dbReference type="EMBL" id="CP022521">
    <property type="protein sequence ID" value="ASO18994.1"/>
    <property type="molecule type" value="Genomic_DNA"/>
</dbReference>
<gene>
    <name evidence="1" type="ORF">AHOG_06730</name>
</gene>
<sequence length="92" mass="10918">MWVRCIEHAAPPIHDHRFGACDLPDRPTREETDTRCRWETDSLSPFGRTCCSGCPHRFCRNERQRMNKTANRDERRAGRREARRYLRGGDDD</sequence>
<name>A0A221VZR2_9PSEU</name>
<evidence type="ECO:0000313" key="2">
    <source>
        <dbReference type="Proteomes" id="UP000204221"/>
    </source>
</evidence>
<dbReference type="Proteomes" id="UP000204221">
    <property type="component" value="Chromosome"/>
</dbReference>
<dbReference type="RefSeq" id="WP_211290541.1">
    <property type="nucleotide sequence ID" value="NZ_CP022521.1"/>
</dbReference>
<protein>
    <submittedName>
        <fullName evidence="1">Uncharacterized protein</fullName>
    </submittedName>
</protein>
<proteinExistence type="predicted"/>
<accession>A0A221VZR2</accession>
<evidence type="ECO:0000313" key="1">
    <source>
        <dbReference type="EMBL" id="ASO18994.1"/>
    </source>
</evidence>
<dbReference type="AlphaFoldDB" id="A0A221VZR2"/>
<reference evidence="1 2" key="1">
    <citation type="submission" date="2017-07" db="EMBL/GenBank/DDBJ databases">
        <title>Complete genome sequence of Actinoalloteichus hoggarensis DSM 45943, type strain of Actinoalloteichus hoggarensis.</title>
        <authorList>
            <person name="Ruckert C."/>
            <person name="Nouioui I."/>
            <person name="Willmese J."/>
            <person name="van Wezel G."/>
            <person name="Klenk H.-P."/>
            <person name="Kalinowski J."/>
            <person name="Zotchev S.B."/>
        </authorList>
    </citation>
    <scope>NUCLEOTIDE SEQUENCE [LARGE SCALE GENOMIC DNA]</scope>
    <source>
        <strain evidence="1 2">DSM 45943</strain>
    </source>
</reference>
<dbReference type="KEGG" id="ahg:AHOG_06730"/>